<name>A0A127PN13_9BURK</name>
<dbReference type="PATRIC" id="fig|279058.17.peg.1358"/>
<organism evidence="1 2">
    <name type="scientific">Collimonas arenae</name>
    <dbReference type="NCBI Taxonomy" id="279058"/>
    <lineage>
        <taxon>Bacteria</taxon>
        <taxon>Pseudomonadati</taxon>
        <taxon>Pseudomonadota</taxon>
        <taxon>Betaproteobacteria</taxon>
        <taxon>Burkholderiales</taxon>
        <taxon>Oxalobacteraceae</taxon>
        <taxon>Collimonas</taxon>
    </lineage>
</organism>
<dbReference type="EMBL" id="CP013235">
    <property type="protein sequence ID" value="AMP09060.1"/>
    <property type="molecule type" value="Genomic_DNA"/>
</dbReference>
<keyword evidence="2" id="KW-1185">Reference proteome</keyword>
<accession>A0A127PN13</accession>
<gene>
    <name evidence="1" type="ORF">CAter282_1268</name>
</gene>
<dbReference type="AlphaFoldDB" id="A0A127PN13"/>
<dbReference type="OrthoDB" id="6679586at2"/>
<protein>
    <submittedName>
        <fullName evidence="1">Uncharacterized protein</fullName>
    </submittedName>
</protein>
<dbReference type="Proteomes" id="UP000071778">
    <property type="component" value="Chromosome"/>
</dbReference>
<dbReference type="RefSeq" id="WP_061532698.1">
    <property type="nucleotide sequence ID" value="NZ_CP013233.1"/>
</dbReference>
<evidence type="ECO:0000313" key="2">
    <source>
        <dbReference type="Proteomes" id="UP000071778"/>
    </source>
</evidence>
<dbReference type="InterPro" id="IPR029044">
    <property type="entry name" value="Nucleotide-diphossugar_trans"/>
</dbReference>
<reference evidence="1 2" key="1">
    <citation type="submission" date="2015-11" db="EMBL/GenBank/DDBJ databases">
        <title>Exploring the genomic traits of fungus-feeding bacterial genus Collimonas.</title>
        <authorList>
            <person name="Song C."/>
            <person name="Schmidt R."/>
            <person name="de Jager V."/>
            <person name="Krzyzanowska D."/>
            <person name="Jongedijk E."/>
            <person name="Cankar K."/>
            <person name="Beekwilder J."/>
            <person name="van Veen A."/>
            <person name="de Boer W."/>
            <person name="van Veen J.A."/>
            <person name="Garbeva P."/>
        </authorList>
    </citation>
    <scope>NUCLEOTIDE SEQUENCE [LARGE SCALE GENOMIC DNA]</scope>
    <source>
        <strain evidence="1 2">Ter282</strain>
    </source>
</reference>
<sequence length="286" mass="32235">MPETNDLQKIYPVVITPSHDGKYFQNYVQSLLNFTIHAERAGMPLQVLMHQGESLVTRARNDCVAKFLSVPEWTHLFWIDADIGFSPEAAFRLLRSGYDIAAGVYPLKRENWPLDGVPAGTTRQQFEGTYTRYTVNAKASDSSDEVRLKVQPDGFMKMDEAPTGFMVIKRQVFERLMASYPELNYVPDGIGVPDMGLHYRFFDVMVDPLTRRYLSEDYGFCRLWSGLGESIYIDANSNLSHQGSKLYQGDFAHSLINSLPYAVGAPAGARMILEGQEYLTPNPPSP</sequence>
<dbReference type="Gene3D" id="3.90.550.40">
    <property type="match status" value="1"/>
</dbReference>
<dbReference type="SUPFAM" id="SSF53448">
    <property type="entry name" value="Nucleotide-diphospho-sugar transferases"/>
    <property type="match status" value="1"/>
</dbReference>
<evidence type="ECO:0000313" key="1">
    <source>
        <dbReference type="EMBL" id="AMP09060.1"/>
    </source>
</evidence>
<proteinExistence type="predicted"/>